<dbReference type="PROSITE" id="PS50022">
    <property type="entry name" value="FA58C_3"/>
    <property type="match status" value="1"/>
</dbReference>
<dbReference type="SMART" id="SM00231">
    <property type="entry name" value="FA58C"/>
    <property type="match status" value="1"/>
</dbReference>
<evidence type="ECO:0008006" key="7">
    <source>
        <dbReference type="Google" id="ProtNLM"/>
    </source>
</evidence>
<protein>
    <recommendedName>
        <fullName evidence="7">EGF-like repeat and discoidin I-like domain-containing protein 3</fullName>
    </recommendedName>
</protein>
<dbReference type="Proteomes" id="UP001159405">
    <property type="component" value="Unassembled WGS sequence"/>
</dbReference>
<dbReference type="PROSITE" id="PS50026">
    <property type="entry name" value="EGF_3"/>
    <property type="match status" value="1"/>
</dbReference>
<gene>
    <name evidence="5" type="ORF">PLOB_00013693</name>
</gene>
<feature type="disulfide bond" evidence="1">
    <location>
        <begin position="130"/>
        <end position="139"/>
    </location>
</feature>
<keyword evidence="2" id="KW-0732">Signal</keyword>
<dbReference type="PANTHER" id="PTHR24543:SF335">
    <property type="entry name" value="EGF-LIKE REPEAT AND DISCOIDIN I-LIKE DOMAIN-CONTAINING PROTEIN 3"/>
    <property type="match status" value="1"/>
</dbReference>
<dbReference type="Pfam" id="PF00754">
    <property type="entry name" value="F5_F8_type_C"/>
    <property type="match status" value="1"/>
</dbReference>
<comment type="caution">
    <text evidence="5">The sequence shown here is derived from an EMBL/GenBank/DDBJ whole genome shotgun (WGS) entry which is preliminary data.</text>
</comment>
<dbReference type="CDD" id="cd00054">
    <property type="entry name" value="EGF_CA"/>
    <property type="match status" value="1"/>
</dbReference>
<keyword evidence="1" id="KW-1015">Disulfide bond</keyword>
<dbReference type="CDD" id="cd00057">
    <property type="entry name" value="FA58C"/>
    <property type="match status" value="1"/>
</dbReference>
<evidence type="ECO:0000256" key="1">
    <source>
        <dbReference type="PROSITE-ProRule" id="PRU00076"/>
    </source>
</evidence>
<dbReference type="InterPro" id="IPR000421">
    <property type="entry name" value="FA58C"/>
</dbReference>
<dbReference type="PROSITE" id="PS01186">
    <property type="entry name" value="EGF_2"/>
    <property type="match status" value="1"/>
</dbReference>
<dbReference type="EMBL" id="CALNXK010000018">
    <property type="protein sequence ID" value="CAH3105479.1"/>
    <property type="molecule type" value="Genomic_DNA"/>
</dbReference>
<dbReference type="Gene3D" id="2.60.120.260">
    <property type="entry name" value="Galactose-binding domain-like"/>
    <property type="match status" value="1"/>
</dbReference>
<dbReference type="SUPFAM" id="SSF49785">
    <property type="entry name" value="Galactose-binding domain-like"/>
    <property type="match status" value="1"/>
</dbReference>
<evidence type="ECO:0000259" key="3">
    <source>
        <dbReference type="PROSITE" id="PS50022"/>
    </source>
</evidence>
<feature type="domain" description="F5/8 type C" evidence="3">
    <location>
        <begin position="142"/>
        <end position="284"/>
    </location>
</feature>
<proteinExistence type="predicted"/>
<evidence type="ECO:0000256" key="2">
    <source>
        <dbReference type="SAM" id="SignalP"/>
    </source>
</evidence>
<evidence type="ECO:0000313" key="6">
    <source>
        <dbReference type="Proteomes" id="UP001159405"/>
    </source>
</evidence>
<evidence type="ECO:0000259" key="4">
    <source>
        <dbReference type="PROSITE" id="PS50026"/>
    </source>
</evidence>
<dbReference type="InterPro" id="IPR008979">
    <property type="entry name" value="Galactose-bd-like_sf"/>
</dbReference>
<dbReference type="PROSITE" id="PS00022">
    <property type="entry name" value="EGF_1"/>
    <property type="match status" value="1"/>
</dbReference>
<organism evidence="5 6">
    <name type="scientific">Porites lobata</name>
    <dbReference type="NCBI Taxonomy" id="104759"/>
    <lineage>
        <taxon>Eukaryota</taxon>
        <taxon>Metazoa</taxon>
        <taxon>Cnidaria</taxon>
        <taxon>Anthozoa</taxon>
        <taxon>Hexacorallia</taxon>
        <taxon>Scleractinia</taxon>
        <taxon>Fungiina</taxon>
        <taxon>Poritidae</taxon>
        <taxon>Porites</taxon>
    </lineage>
</organism>
<feature type="signal peptide" evidence="2">
    <location>
        <begin position="1"/>
        <end position="23"/>
    </location>
</feature>
<feature type="chain" id="PRO_5046026583" description="EGF-like repeat and discoidin I-like domain-containing protein 3" evidence="2">
    <location>
        <begin position="24"/>
        <end position="289"/>
    </location>
</feature>
<accession>A0ABN8NFJ0</accession>
<dbReference type="PANTHER" id="PTHR24543">
    <property type="entry name" value="MULTICOPPER OXIDASE-RELATED"/>
    <property type="match status" value="1"/>
</dbReference>
<keyword evidence="6" id="KW-1185">Reference proteome</keyword>
<dbReference type="SUPFAM" id="SSF57196">
    <property type="entry name" value="EGF/Laminin"/>
    <property type="match status" value="1"/>
</dbReference>
<keyword evidence="1" id="KW-0245">EGF-like domain</keyword>
<evidence type="ECO:0000313" key="5">
    <source>
        <dbReference type="EMBL" id="CAH3105479.1"/>
    </source>
</evidence>
<reference evidence="5 6" key="1">
    <citation type="submission" date="2022-05" db="EMBL/GenBank/DDBJ databases">
        <authorList>
            <consortium name="Genoscope - CEA"/>
            <person name="William W."/>
        </authorList>
    </citation>
    <scope>NUCLEOTIDE SEQUENCE [LARGE SCALE GENOMIC DNA]</scope>
</reference>
<feature type="domain" description="EGF-like" evidence="4">
    <location>
        <begin position="104"/>
        <end position="140"/>
    </location>
</feature>
<dbReference type="InterPro" id="IPR000742">
    <property type="entry name" value="EGF"/>
</dbReference>
<dbReference type="Gene3D" id="2.10.25.10">
    <property type="entry name" value="Laminin"/>
    <property type="match status" value="1"/>
</dbReference>
<name>A0ABN8NFJ0_9CNID</name>
<sequence length="289" mass="32655">MQLSPSACYTLLVLILGKHSADCNVCSNSFRIADYALLGHVLKTVRSQTFEGCLFTYERDPRCFSVNFYAVRASCEMNLGTREDFETDFMPTRGSSYISMVFRQFDPCVTFKACRNGGHCEPYPVTRCVCLEGFSGSLCEVSIPVPLGLESGSFKDEDISASSFRPGYEAYNARLNGHSCWRPLSDDTQHYLTIATQSIVNLTGIATQGASYEACWVTQYSLQYYDGLSWTQYLVDGNKIDFDGNKDQSSVEKHEMQPFRAIVLRLYPSAWHQCIALRMELYGKRLRSK</sequence>
<comment type="caution">
    <text evidence="1">Lacks conserved residue(s) required for the propagation of feature annotation.</text>
</comment>